<dbReference type="InterPro" id="IPR025558">
    <property type="entry name" value="DUF4283"/>
</dbReference>
<dbReference type="PANTHER" id="PTHR31286:SF173">
    <property type="entry name" value="DUF4283 DOMAIN-CONTAINING PROTEIN"/>
    <property type="match status" value="1"/>
</dbReference>
<feature type="domain" description="DUF4283" evidence="1">
    <location>
        <begin position="64"/>
        <end position="147"/>
    </location>
</feature>
<keyword evidence="3" id="KW-1185">Reference proteome</keyword>
<evidence type="ECO:0000313" key="3">
    <source>
        <dbReference type="Proteomes" id="UP000828251"/>
    </source>
</evidence>
<proteinExistence type="predicted"/>
<dbReference type="Proteomes" id="UP000828251">
    <property type="component" value="Unassembled WGS sequence"/>
</dbReference>
<gene>
    <name evidence="2" type="ORF">J1N35_012123</name>
</gene>
<dbReference type="OrthoDB" id="1002260at2759"/>
<reference evidence="2 3" key="1">
    <citation type="journal article" date="2021" name="Plant Biotechnol. J.">
        <title>Multi-omics assisted identification of the key and species-specific regulatory components of drought-tolerant mechanisms in Gossypium stocksii.</title>
        <authorList>
            <person name="Yu D."/>
            <person name="Ke L."/>
            <person name="Zhang D."/>
            <person name="Wu Y."/>
            <person name="Sun Y."/>
            <person name="Mei J."/>
            <person name="Sun J."/>
            <person name="Sun Y."/>
        </authorList>
    </citation>
    <scope>NUCLEOTIDE SEQUENCE [LARGE SCALE GENOMIC DNA]</scope>
    <source>
        <strain evidence="3">cv. E1</strain>
        <tissue evidence="2">Leaf</tissue>
    </source>
</reference>
<sequence length="294" mass="34347">MISFARVAKKIKRREEEPPDVGRDVETVGIEEGDLALSEEDVRKGVVDGMSSIEFSDKVYALIKESMSTTLMVKLLGRRIGYNALWNKVCSLWKPTMRFHLMDIDNVYYLVKFESALDYNNVIFKGHWVVFGHYLSVQPWLAQFSTMEDFPKNVMTWARIICLFGYFYKRSILHEIGNMIGKVIKIDIQTDKRSTGQFARFAVQMEWMTLRSEFLAQVCWHSIFMKSDIIVWNCQDTGHPNFHRFLKEYLREFDLRVVVLVETRVSRVKVDKVIKNIGMVNSHRVETCGFSRGI</sequence>
<accession>A0A9D3W5R2</accession>
<protein>
    <recommendedName>
        <fullName evidence="1">DUF4283 domain-containing protein</fullName>
    </recommendedName>
</protein>
<dbReference type="PANTHER" id="PTHR31286">
    <property type="entry name" value="GLYCINE-RICH CELL WALL STRUCTURAL PROTEIN 1.8-LIKE"/>
    <property type="match status" value="1"/>
</dbReference>
<dbReference type="InterPro" id="IPR040256">
    <property type="entry name" value="At4g02000-like"/>
</dbReference>
<dbReference type="AlphaFoldDB" id="A0A9D3W5R2"/>
<organism evidence="2 3">
    <name type="scientific">Gossypium stocksii</name>
    <dbReference type="NCBI Taxonomy" id="47602"/>
    <lineage>
        <taxon>Eukaryota</taxon>
        <taxon>Viridiplantae</taxon>
        <taxon>Streptophyta</taxon>
        <taxon>Embryophyta</taxon>
        <taxon>Tracheophyta</taxon>
        <taxon>Spermatophyta</taxon>
        <taxon>Magnoliopsida</taxon>
        <taxon>eudicotyledons</taxon>
        <taxon>Gunneridae</taxon>
        <taxon>Pentapetalae</taxon>
        <taxon>rosids</taxon>
        <taxon>malvids</taxon>
        <taxon>Malvales</taxon>
        <taxon>Malvaceae</taxon>
        <taxon>Malvoideae</taxon>
        <taxon>Gossypium</taxon>
    </lineage>
</organism>
<comment type="caution">
    <text evidence="2">The sequence shown here is derived from an EMBL/GenBank/DDBJ whole genome shotgun (WGS) entry which is preliminary data.</text>
</comment>
<name>A0A9D3W5R2_9ROSI</name>
<evidence type="ECO:0000313" key="2">
    <source>
        <dbReference type="EMBL" id="KAH1108355.1"/>
    </source>
</evidence>
<dbReference type="Pfam" id="PF14111">
    <property type="entry name" value="DUF4283"/>
    <property type="match status" value="1"/>
</dbReference>
<dbReference type="EMBL" id="JAIQCV010000004">
    <property type="protein sequence ID" value="KAH1108355.1"/>
    <property type="molecule type" value="Genomic_DNA"/>
</dbReference>
<evidence type="ECO:0000259" key="1">
    <source>
        <dbReference type="Pfam" id="PF14111"/>
    </source>
</evidence>